<protein>
    <submittedName>
        <fullName evidence="1">DUF3791 domain-containing protein</fullName>
    </submittedName>
</protein>
<dbReference type="Pfam" id="PF12668">
    <property type="entry name" value="DUF3791"/>
    <property type="match status" value="1"/>
</dbReference>
<evidence type="ECO:0000313" key="2">
    <source>
        <dbReference type="Proteomes" id="UP000440614"/>
    </source>
</evidence>
<organism evidence="1 2">
    <name type="scientific">Bacteroides thetaiotaomicron</name>
    <dbReference type="NCBI Taxonomy" id="818"/>
    <lineage>
        <taxon>Bacteria</taxon>
        <taxon>Pseudomonadati</taxon>
        <taxon>Bacteroidota</taxon>
        <taxon>Bacteroidia</taxon>
        <taxon>Bacteroidales</taxon>
        <taxon>Bacteroidaceae</taxon>
        <taxon>Bacteroides</taxon>
    </lineage>
</organism>
<dbReference type="AlphaFoldDB" id="A0A6I0MIH4"/>
<accession>A0A6I0MIH4</accession>
<sequence length="151" mass="18002">MRKNIMETFQEEPGIAILPFVMRDLVELVMQKKALPLEDALYYIYSSRLYKALLDENTKLWYSSTLSLYDILEKEKSEQKKVENNNTKILLFKVFCLENYREQKKVTAKEALLLFSSYGVFDFLYDNFEMLHTQDTEYILDTITTYISKKK</sequence>
<dbReference type="Proteomes" id="UP000440614">
    <property type="component" value="Unassembled WGS sequence"/>
</dbReference>
<gene>
    <name evidence="1" type="ORF">GAO51_28960</name>
</gene>
<comment type="caution">
    <text evidence="1">The sequence shown here is derived from an EMBL/GenBank/DDBJ whole genome shotgun (WGS) entry which is preliminary data.</text>
</comment>
<proteinExistence type="predicted"/>
<reference evidence="1 2" key="1">
    <citation type="journal article" date="2019" name="Nat. Med.">
        <title>A library of human gut bacterial isolates paired with longitudinal multiomics data enables mechanistic microbiome research.</title>
        <authorList>
            <person name="Poyet M."/>
            <person name="Groussin M."/>
            <person name="Gibbons S.M."/>
            <person name="Avila-Pacheco J."/>
            <person name="Jiang X."/>
            <person name="Kearney S.M."/>
            <person name="Perrotta A.R."/>
            <person name="Berdy B."/>
            <person name="Zhao S."/>
            <person name="Lieberman T.D."/>
            <person name="Swanson P.K."/>
            <person name="Smith M."/>
            <person name="Roesemann S."/>
            <person name="Alexander J.E."/>
            <person name="Rich S.A."/>
            <person name="Livny J."/>
            <person name="Vlamakis H."/>
            <person name="Clish C."/>
            <person name="Bullock K."/>
            <person name="Deik A."/>
            <person name="Scott J."/>
            <person name="Pierce K.A."/>
            <person name="Xavier R.J."/>
            <person name="Alm E.J."/>
        </authorList>
    </citation>
    <scope>NUCLEOTIDE SEQUENCE [LARGE SCALE GENOMIC DNA]</scope>
    <source>
        <strain evidence="1 2">BIOML-A188</strain>
    </source>
</reference>
<evidence type="ECO:0000313" key="1">
    <source>
        <dbReference type="EMBL" id="KAB4304113.1"/>
    </source>
</evidence>
<name>A0A6I0MIH4_BACT4</name>
<dbReference type="EMBL" id="WCSY01000055">
    <property type="protein sequence ID" value="KAB4304113.1"/>
    <property type="molecule type" value="Genomic_DNA"/>
</dbReference>
<dbReference type="InterPro" id="IPR024269">
    <property type="entry name" value="DUF3791"/>
</dbReference>